<feature type="signal peptide" evidence="2">
    <location>
        <begin position="1"/>
        <end position="23"/>
    </location>
</feature>
<evidence type="ECO:0000313" key="3">
    <source>
        <dbReference type="EMBL" id="PSN74388.1"/>
    </source>
</evidence>
<feature type="compositionally biased region" description="Low complexity" evidence="1">
    <location>
        <begin position="106"/>
        <end position="115"/>
    </location>
</feature>
<proteinExistence type="predicted"/>
<protein>
    <submittedName>
        <fullName evidence="3">Uncharacterized protein</fullName>
    </submittedName>
</protein>
<evidence type="ECO:0000256" key="1">
    <source>
        <dbReference type="SAM" id="MobiDB-lite"/>
    </source>
</evidence>
<accession>A0A2T2PAJ6</accession>
<dbReference type="EMBL" id="KZ678128">
    <property type="protein sequence ID" value="PSN74388.1"/>
    <property type="molecule type" value="Genomic_DNA"/>
</dbReference>
<evidence type="ECO:0000256" key="2">
    <source>
        <dbReference type="SAM" id="SignalP"/>
    </source>
</evidence>
<reference evidence="3 4" key="1">
    <citation type="journal article" date="2018" name="Front. Microbiol.">
        <title>Genome-Wide Analysis of Corynespora cassiicola Leaf Fall Disease Putative Effectors.</title>
        <authorList>
            <person name="Lopez D."/>
            <person name="Ribeiro S."/>
            <person name="Label P."/>
            <person name="Fumanal B."/>
            <person name="Venisse J.S."/>
            <person name="Kohler A."/>
            <person name="de Oliveira R.R."/>
            <person name="Labutti K."/>
            <person name="Lipzen A."/>
            <person name="Lail K."/>
            <person name="Bauer D."/>
            <person name="Ohm R.A."/>
            <person name="Barry K.W."/>
            <person name="Spatafora J."/>
            <person name="Grigoriev I.V."/>
            <person name="Martin F.M."/>
            <person name="Pujade-Renaud V."/>
        </authorList>
    </citation>
    <scope>NUCLEOTIDE SEQUENCE [LARGE SCALE GENOMIC DNA]</scope>
    <source>
        <strain evidence="3 4">Philippines</strain>
    </source>
</reference>
<dbReference type="Proteomes" id="UP000240883">
    <property type="component" value="Unassembled WGS sequence"/>
</dbReference>
<feature type="region of interest" description="Disordered" evidence="1">
    <location>
        <begin position="104"/>
        <end position="188"/>
    </location>
</feature>
<organism evidence="3 4">
    <name type="scientific">Corynespora cassiicola Philippines</name>
    <dbReference type="NCBI Taxonomy" id="1448308"/>
    <lineage>
        <taxon>Eukaryota</taxon>
        <taxon>Fungi</taxon>
        <taxon>Dikarya</taxon>
        <taxon>Ascomycota</taxon>
        <taxon>Pezizomycotina</taxon>
        <taxon>Dothideomycetes</taxon>
        <taxon>Pleosporomycetidae</taxon>
        <taxon>Pleosporales</taxon>
        <taxon>Corynesporascaceae</taxon>
        <taxon>Corynespora</taxon>
    </lineage>
</organism>
<keyword evidence="4" id="KW-1185">Reference proteome</keyword>
<feature type="chain" id="PRO_5015569182" evidence="2">
    <location>
        <begin position="24"/>
        <end position="188"/>
    </location>
</feature>
<feature type="compositionally biased region" description="Basic and acidic residues" evidence="1">
    <location>
        <begin position="142"/>
        <end position="179"/>
    </location>
</feature>
<evidence type="ECO:0000313" key="4">
    <source>
        <dbReference type="Proteomes" id="UP000240883"/>
    </source>
</evidence>
<gene>
    <name evidence="3" type="ORF">BS50DRAFT_14390</name>
</gene>
<keyword evidence="2" id="KW-0732">Signal</keyword>
<sequence length="188" mass="21677">MGQVHVKHMFILLDPSLLLRTSGRGIAVDPPCRAWCCNYPSRMLNSLREKTEPATTKQYIFKSSTPFAHFDAAAGRNGRCIDGNFFNLFGNFSFVFHSRRYSETMKPNNQKQKLPKQQDTHKTTNFLGAPESQCCPPDALDDAGHVDIAREPMRKRERETERNREKREGEKRKRDKSNENDNTQRAIC</sequence>
<name>A0A2T2PAJ6_CORCC</name>
<dbReference type="AlphaFoldDB" id="A0A2T2PAJ6"/>